<keyword evidence="1" id="KW-0474">Menaquinone biosynthesis</keyword>
<dbReference type="RefSeq" id="WP_343789638.1">
    <property type="nucleotide sequence ID" value="NZ_BAAAFH010000022.1"/>
</dbReference>
<evidence type="ECO:0000313" key="2">
    <source>
        <dbReference type="EMBL" id="GAA0876558.1"/>
    </source>
</evidence>
<reference evidence="2 3" key="1">
    <citation type="journal article" date="2019" name="Int. J. Syst. Evol. Microbiol.">
        <title>The Global Catalogue of Microorganisms (GCM) 10K type strain sequencing project: providing services to taxonomists for standard genome sequencing and annotation.</title>
        <authorList>
            <consortium name="The Broad Institute Genomics Platform"/>
            <consortium name="The Broad Institute Genome Sequencing Center for Infectious Disease"/>
            <person name="Wu L."/>
            <person name="Ma J."/>
        </authorList>
    </citation>
    <scope>NUCLEOTIDE SEQUENCE [LARGE SCALE GENOMIC DNA]</scope>
    <source>
        <strain evidence="2 3">JCM 16083</strain>
    </source>
</reference>
<dbReference type="Gene3D" id="3.40.50.150">
    <property type="entry name" value="Vaccinia Virus protein VP39"/>
    <property type="match status" value="1"/>
</dbReference>
<dbReference type="InterPro" id="IPR029063">
    <property type="entry name" value="SAM-dependent_MTases_sf"/>
</dbReference>
<sequence length="240" mass="27849">MIVPDDIYETVFVQDLFDKMSKTYSGMNTITSFGFSNRWRRQFLKEIDLSNAGVVVDLMCGMGECWKYIYKTAPHETKIVGLDFSEGMIRLAERNKKQFNEKNIRLLRENLFENSIPDNSASHVISGFGLKTFSEKQLRDLASEVKRILKEEGEFSFIDVSVPRTRGLRFFYMVYLKRIIPFIGKWLLNNSDEYKMLGVYTEKFGNAEQVLRIFKESGLEVEYVEYFFGCASGIRGKKSG</sequence>
<dbReference type="SUPFAM" id="SSF53335">
    <property type="entry name" value="S-adenosyl-L-methionine-dependent methyltransferases"/>
    <property type="match status" value="1"/>
</dbReference>
<protein>
    <submittedName>
        <fullName evidence="2">Demethylmenaquinone methyltransferase</fullName>
    </submittedName>
</protein>
<dbReference type="GO" id="GO:0032259">
    <property type="term" value="P:methylation"/>
    <property type="evidence" value="ECO:0007669"/>
    <property type="project" value="UniProtKB-KW"/>
</dbReference>
<dbReference type="GO" id="GO:0008168">
    <property type="term" value="F:methyltransferase activity"/>
    <property type="evidence" value="ECO:0007669"/>
    <property type="project" value="UniProtKB-KW"/>
</dbReference>
<proteinExistence type="predicted"/>
<dbReference type="PROSITE" id="PS51608">
    <property type="entry name" value="SAM_MT_UBIE"/>
    <property type="match status" value="1"/>
</dbReference>
<dbReference type="CDD" id="cd02440">
    <property type="entry name" value="AdoMet_MTases"/>
    <property type="match status" value="1"/>
</dbReference>
<organism evidence="2 3">
    <name type="scientific">Wandonia haliotis</name>
    <dbReference type="NCBI Taxonomy" id="574963"/>
    <lineage>
        <taxon>Bacteria</taxon>
        <taxon>Pseudomonadati</taxon>
        <taxon>Bacteroidota</taxon>
        <taxon>Flavobacteriia</taxon>
        <taxon>Flavobacteriales</taxon>
        <taxon>Crocinitomicaceae</taxon>
        <taxon>Wandonia</taxon>
    </lineage>
</organism>
<accession>A0ABN1MUK7</accession>
<dbReference type="InterPro" id="IPR004033">
    <property type="entry name" value="UbiE/COQ5_MeTrFase"/>
</dbReference>
<evidence type="ECO:0000313" key="3">
    <source>
        <dbReference type="Proteomes" id="UP001501126"/>
    </source>
</evidence>
<keyword evidence="2" id="KW-0808">Transferase</keyword>
<keyword evidence="3" id="KW-1185">Reference proteome</keyword>
<evidence type="ECO:0000256" key="1">
    <source>
        <dbReference type="ARBA" id="ARBA00022428"/>
    </source>
</evidence>
<keyword evidence="2" id="KW-0489">Methyltransferase</keyword>
<dbReference type="Pfam" id="PF01209">
    <property type="entry name" value="Ubie_methyltran"/>
    <property type="match status" value="1"/>
</dbReference>
<dbReference type="Proteomes" id="UP001501126">
    <property type="component" value="Unassembled WGS sequence"/>
</dbReference>
<name>A0ABN1MUK7_9FLAO</name>
<gene>
    <name evidence="2" type="primary">menG</name>
    <name evidence="2" type="ORF">GCM10009118_29680</name>
</gene>
<comment type="caution">
    <text evidence="2">The sequence shown here is derived from an EMBL/GenBank/DDBJ whole genome shotgun (WGS) entry which is preliminary data.</text>
</comment>
<dbReference type="EMBL" id="BAAAFH010000022">
    <property type="protein sequence ID" value="GAA0876558.1"/>
    <property type="molecule type" value="Genomic_DNA"/>
</dbReference>